<feature type="region of interest" description="Disordered" evidence="1">
    <location>
        <begin position="273"/>
        <end position="353"/>
    </location>
</feature>
<reference evidence="2" key="1">
    <citation type="submission" date="2016-10" db="EMBL/GenBank/DDBJ databases">
        <authorList>
            <person name="Benchimol M."/>
            <person name="Almeida L.G."/>
            <person name="Vasconcelos A.T."/>
            <person name="Perreira-Neves A."/>
            <person name="Rosa I.A."/>
            <person name="Tasca T."/>
            <person name="Bogo M.R."/>
            <person name="de Souza W."/>
        </authorList>
    </citation>
    <scope>NUCLEOTIDE SEQUENCE [LARGE SCALE GENOMIC DNA]</scope>
    <source>
        <strain evidence="2">K</strain>
    </source>
</reference>
<dbReference type="GeneID" id="94849067"/>
<dbReference type="VEuPathDB" id="TrichDB:TRFO_42552"/>
<proteinExistence type="predicted"/>
<organism evidence="2 3">
    <name type="scientific">Tritrichomonas foetus</name>
    <dbReference type="NCBI Taxonomy" id="1144522"/>
    <lineage>
        <taxon>Eukaryota</taxon>
        <taxon>Metamonada</taxon>
        <taxon>Parabasalia</taxon>
        <taxon>Tritrichomonadida</taxon>
        <taxon>Tritrichomonadidae</taxon>
        <taxon>Tritrichomonas</taxon>
    </lineage>
</organism>
<dbReference type="EMBL" id="MLAK01000231">
    <property type="protein sequence ID" value="OHT15355.1"/>
    <property type="molecule type" value="Genomic_DNA"/>
</dbReference>
<evidence type="ECO:0000313" key="3">
    <source>
        <dbReference type="Proteomes" id="UP000179807"/>
    </source>
</evidence>
<dbReference type="OrthoDB" id="10687481at2759"/>
<protein>
    <submittedName>
        <fullName evidence="2">Uncharacterized protein</fullName>
    </submittedName>
</protein>
<evidence type="ECO:0000313" key="2">
    <source>
        <dbReference type="EMBL" id="OHT15355.1"/>
    </source>
</evidence>
<accession>A0A1J4KVV0</accession>
<keyword evidence="3" id="KW-1185">Reference proteome</keyword>
<comment type="caution">
    <text evidence="2">The sequence shown here is derived from an EMBL/GenBank/DDBJ whole genome shotgun (WGS) entry which is preliminary data.</text>
</comment>
<dbReference type="Proteomes" id="UP000179807">
    <property type="component" value="Unassembled WGS sequence"/>
</dbReference>
<feature type="compositionally biased region" description="Basic and acidic residues" evidence="1">
    <location>
        <begin position="343"/>
        <end position="353"/>
    </location>
</feature>
<dbReference type="RefSeq" id="XP_068368491.1">
    <property type="nucleotide sequence ID" value="XM_068514363.1"/>
</dbReference>
<sequence length="419" mass="48226">MDSSASSISGTDSAKYTIEELYAKKSRLIEALKFEKAEIIEQMIQEKKLKDDSIHFEEAKIRIVEVVQNIYQIYCENIKNIKENEADEELKEREKADISFAEIRDRHIEELTVIEKEFALEVYREKQRPVKAQLDTITLAKNMAKVNDFAGAVKTRDKAYQLFEQEHIIRRAALDKKYEVIKAQVFEKQRNELLILNQRLRENLTSLQIALKNDLNSQLKLFRVSIRAEHQRIIGDLLKKVKSNEEKRRMSDVLNQLMINQVYQISGIEIDSSIPPSSAARASQTSAGSSPTKRVRQKTEKLDDNQNKENEEEDESEYVNNLPSPDDNKAEQDKTNDLTHITDGNHDDNENKNENENEIITIPINGNDNNAIASNDAINQSTIGHNEQVVFDASSNNILNNKIDTEEMEDEDDLLKMIF</sequence>
<gene>
    <name evidence="2" type="ORF">TRFO_42552</name>
</gene>
<feature type="compositionally biased region" description="Basic and acidic residues" evidence="1">
    <location>
        <begin position="297"/>
        <end position="309"/>
    </location>
</feature>
<evidence type="ECO:0000256" key="1">
    <source>
        <dbReference type="SAM" id="MobiDB-lite"/>
    </source>
</evidence>
<dbReference type="AlphaFoldDB" id="A0A1J4KVV0"/>
<feature type="compositionally biased region" description="Low complexity" evidence="1">
    <location>
        <begin position="273"/>
        <end position="283"/>
    </location>
</feature>
<feature type="compositionally biased region" description="Basic and acidic residues" evidence="1">
    <location>
        <begin position="326"/>
        <end position="337"/>
    </location>
</feature>
<name>A0A1J4KVV0_9EUKA</name>